<dbReference type="EMBL" id="CH476616">
    <property type="protein sequence ID" value="EEP78482.1"/>
    <property type="molecule type" value="Genomic_DNA"/>
</dbReference>
<gene>
    <name evidence="7" type="ORF">UREG_03328</name>
</gene>
<comment type="catalytic activity">
    <reaction evidence="4">
        <text>xylitol + NADP(+) = D-xylose + NADPH + H(+)</text>
        <dbReference type="Rhea" id="RHEA:27445"/>
        <dbReference type="ChEBI" id="CHEBI:15378"/>
        <dbReference type="ChEBI" id="CHEBI:17151"/>
        <dbReference type="ChEBI" id="CHEBI:53455"/>
        <dbReference type="ChEBI" id="CHEBI:57783"/>
        <dbReference type="ChEBI" id="CHEBI:58349"/>
        <dbReference type="EC" id="1.1.1.307"/>
    </reaction>
</comment>
<dbReference type="VEuPathDB" id="FungiDB:UREG_03328"/>
<evidence type="ECO:0000256" key="4">
    <source>
        <dbReference type="ARBA" id="ARBA00047534"/>
    </source>
</evidence>
<evidence type="ECO:0000256" key="1">
    <source>
        <dbReference type="ARBA" id="ARBA00012845"/>
    </source>
</evidence>
<dbReference type="SUPFAM" id="SSF51430">
    <property type="entry name" value="NAD(P)-linked oxidoreductase"/>
    <property type="match status" value="1"/>
</dbReference>
<protein>
    <recommendedName>
        <fullName evidence="1">D-xylose reductase [NAD(P)H]</fullName>
        <ecNumber evidence="1">1.1.1.307</ecNumber>
    </recommendedName>
</protein>
<evidence type="ECO:0000256" key="2">
    <source>
        <dbReference type="ARBA" id="ARBA00023002"/>
    </source>
</evidence>
<dbReference type="InterPro" id="IPR036812">
    <property type="entry name" value="NAD(P)_OxRdtase_dom_sf"/>
</dbReference>
<dbReference type="InterPro" id="IPR023210">
    <property type="entry name" value="NADP_OxRdtase_dom"/>
</dbReference>
<evidence type="ECO:0000313" key="7">
    <source>
        <dbReference type="EMBL" id="EEP78482.1"/>
    </source>
</evidence>
<dbReference type="GeneID" id="8442811"/>
<dbReference type="HOGENOM" id="CLU_1278466_0_0_1"/>
<dbReference type="PANTHER" id="PTHR11732">
    <property type="entry name" value="ALDO/KETO REDUCTASE"/>
    <property type="match status" value="1"/>
</dbReference>
<proteinExistence type="predicted"/>
<evidence type="ECO:0000259" key="6">
    <source>
        <dbReference type="Pfam" id="PF00248"/>
    </source>
</evidence>
<keyword evidence="2" id="KW-0560">Oxidoreductase</keyword>
<evidence type="ECO:0000313" key="8">
    <source>
        <dbReference type="Proteomes" id="UP000002058"/>
    </source>
</evidence>
<dbReference type="InParanoid" id="C4JQI3"/>
<name>C4JQI3_UNCRE</name>
<dbReference type="KEGG" id="ure:UREG_03328"/>
<dbReference type="Gene3D" id="3.20.20.100">
    <property type="entry name" value="NADP-dependent oxidoreductase domain"/>
    <property type="match status" value="1"/>
</dbReference>
<evidence type="ECO:0000256" key="5">
    <source>
        <dbReference type="ARBA" id="ARBA00049485"/>
    </source>
</evidence>
<dbReference type="OrthoDB" id="5357513at2759"/>
<dbReference type="AlphaFoldDB" id="C4JQI3"/>
<dbReference type="InterPro" id="IPR018170">
    <property type="entry name" value="Aldo/ket_reductase_CS"/>
</dbReference>
<keyword evidence="8" id="KW-1185">Reference proteome</keyword>
<dbReference type="RefSeq" id="XP_002543811.1">
    <property type="nucleotide sequence ID" value="XM_002543765.1"/>
</dbReference>
<dbReference type="Pfam" id="PF00248">
    <property type="entry name" value="Aldo_ket_red"/>
    <property type="match status" value="1"/>
</dbReference>
<comment type="catalytic activity">
    <reaction evidence="5">
        <text>xylitol + NAD(+) = D-xylose + NADH + H(+)</text>
        <dbReference type="Rhea" id="RHEA:27441"/>
        <dbReference type="ChEBI" id="CHEBI:15378"/>
        <dbReference type="ChEBI" id="CHEBI:17151"/>
        <dbReference type="ChEBI" id="CHEBI:53455"/>
        <dbReference type="ChEBI" id="CHEBI:57540"/>
        <dbReference type="ChEBI" id="CHEBI:57945"/>
        <dbReference type="EC" id="1.1.1.307"/>
    </reaction>
</comment>
<dbReference type="eggNOG" id="KOG1577">
    <property type="taxonomic scope" value="Eukaryota"/>
</dbReference>
<dbReference type="EC" id="1.1.1.307" evidence="1"/>
<reference evidence="8" key="1">
    <citation type="journal article" date="2009" name="Genome Res.">
        <title>Comparative genomic analyses of the human fungal pathogens Coccidioides and their relatives.</title>
        <authorList>
            <person name="Sharpton T.J."/>
            <person name="Stajich J.E."/>
            <person name="Rounsley S.D."/>
            <person name="Gardner M.J."/>
            <person name="Wortman J.R."/>
            <person name="Jordar V.S."/>
            <person name="Maiti R."/>
            <person name="Kodira C.D."/>
            <person name="Neafsey D.E."/>
            <person name="Zeng Q."/>
            <person name="Hung C.-Y."/>
            <person name="McMahan C."/>
            <person name="Muszewska A."/>
            <person name="Grynberg M."/>
            <person name="Mandel M.A."/>
            <person name="Kellner E.M."/>
            <person name="Barker B.M."/>
            <person name="Galgiani J.N."/>
            <person name="Orbach M.J."/>
            <person name="Kirkland T.N."/>
            <person name="Cole G.T."/>
            <person name="Henn M.R."/>
            <person name="Birren B.W."/>
            <person name="Taylor J.W."/>
        </authorList>
    </citation>
    <scope>NUCLEOTIDE SEQUENCE [LARGE SCALE GENOMIC DNA]</scope>
    <source>
        <strain evidence="8">UAMH 1704</strain>
    </source>
</reference>
<dbReference type="GO" id="GO:0016491">
    <property type="term" value="F:oxidoreductase activity"/>
    <property type="evidence" value="ECO:0007669"/>
    <property type="project" value="UniProtKB-KW"/>
</dbReference>
<dbReference type="InterPro" id="IPR020471">
    <property type="entry name" value="AKR"/>
</dbReference>
<feature type="domain" description="NADP-dependent oxidoreductase" evidence="6">
    <location>
        <begin position="25"/>
        <end position="182"/>
    </location>
</feature>
<dbReference type="PROSITE" id="PS00062">
    <property type="entry name" value="ALDOKETO_REDUCTASE_2"/>
    <property type="match status" value="1"/>
</dbReference>
<comment type="function">
    <text evidence="3">Catalyzes the initial reaction in the xylose utilization pathway by reducing D-xylose into xylitol. Xylose is a major component of hemicelluloses such as xylan. Most fungi utilize D-xylose via three enzymatic reactions, xylose reductase (XR), xylitol dehydrogenase (XDH), and xylulokinase, to form xylulose 5-phosphate, which enters pentose phosphate pathway.</text>
</comment>
<evidence type="ECO:0000256" key="3">
    <source>
        <dbReference type="ARBA" id="ARBA00025065"/>
    </source>
</evidence>
<dbReference type="STRING" id="336963.C4JQI3"/>
<sequence>MSNDDTTRPQVGPKTPYLVYGTAWKEEKTGEFTETAFRHGFTGVDTANHPTAYNEPLTGDAIEAVLKSGVKRSDLFIQTKFTPLWAHDKSKIPFNPDQSLEGQIRQSIQQSFDHLKVDYLDAFMLHAPFQNENDNLVAWKVFETYVPDKIRCLGVSNFSLPQLKRIYENSTVKPLVVQNRFHRDTSAPELRGREISGREGTCILPFNTRPRRYPGA</sequence>
<organism evidence="7 8">
    <name type="scientific">Uncinocarpus reesii (strain UAMH 1704)</name>
    <dbReference type="NCBI Taxonomy" id="336963"/>
    <lineage>
        <taxon>Eukaryota</taxon>
        <taxon>Fungi</taxon>
        <taxon>Dikarya</taxon>
        <taxon>Ascomycota</taxon>
        <taxon>Pezizomycotina</taxon>
        <taxon>Eurotiomycetes</taxon>
        <taxon>Eurotiomycetidae</taxon>
        <taxon>Onygenales</taxon>
        <taxon>Onygenaceae</taxon>
        <taxon>Uncinocarpus</taxon>
    </lineage>
</organism>
<dbReference type="Proteomes" id="UP000002058">
    <property type="component" value="Unassembled WGS sequence"/>
</dbReference>
<accession>C4JQI3</accession>